<evidence type="ECO:0000256" key="5">
    <source>
        <dbReference type="ARBA" id="ARBA00023004"/>
    </source>
</evidence>
<keyword evidence="3 7" id="KW-0479">Metal-binding</keyword>
<dbReference type="EMBL" id="BJVJ01000004">
    <property type="protein sequence ID" value="GEL21790.1"/>
    <property type="molecule type" value="Genomic_DNA"/>
</dbReference>
<accession>A0A511DAF2</accession>
<dbReference type="GO" id="GO:0020037">
    <property type="term" value="F:heme binding"/>
    <property type="evidence" value="ECO:0007669"/>
    <property type="project" value="InterPro"/>
</dbReference>
<keyword evidence="6 7" id="KW-0503">Monooxygenase</keyword>
<evidence type="ECO:0000256" key="7">
    <source>
        <dbReference type="RuleBase" id="RU000461"/>
    </source>
</evidence>
<dbReference type="Gene3D" id="1.10.630.10">
    <property type="entry name" value="Cytochrome P450"/>
    <property type="match status" value="1"/>
</dbReference>
<dbReference type="OrthoDB" id="3807506at2"/>
<keyword evidence="9" id="KW-1185">Reference proteome</keyword>
<evidence type="ECO:0000256" key="6">
    <source>
        <dbReference type="ARBA" id="ARBA00023033"/>
    </source>
</evidence>
<dbReference type="Pfam" id="PF00067">
    <property type="entry name" value="p450"/>
    <property type="match status" value="2"/>
</dbReference>
<evidence type="ECO:0000313" key="8">
    <source>
        <dbReference type="EMBL" id="GEL21790.1"/>
    </source>
</evidence>
<sequence length="412" mass="46395">MTTDTQHGTRFPLEPDYDPFAPAIREDPYTWLANRRDRGPVFFSPAVGMWVITRYADVDAVLRDPDTFSSENAIVGRYHPEVTARLAGKVPMTATLIGMDRPDHTRLRRIVNAAFTRARVARMEEDVTRLARRLAEDLPRDEPFDVLARFSYPLTLTVIAGLVGIPQQDIQRCHDLSEQWNELLGADERGMPLDDQLRCADAALEYHAHISELIAQREHEPADDLITAVWDVRRTGDVPLSDMEMLSLFPGLISAGHETTANLIGNTLWHLLRRPERWRAFVDGTTDVGNLVEEMLRFDTSIYGMPRRVTRDTVVGGVAIPAGDLVFLHFAAAGHDPDRFPDAAELRPTREDLQHLSFGRGAHFCLGAALARLETRIALEQLAAIRPGLRLVSEPEHVPHFVFRALRELVVE</sequence>
<dbReference type="PROSITE" id="PS00086">
    <property type="entry name" value="CYTOCHROME_P450"/>
    <property type="match status" value="1"/>
</dbReference>
<dbReference type="GO" id="GO:0016705">
    <property type="term" value="F:oxidoreductase activity, acting on paired donors, with incorporation or reduction of molecular oxygen"/>
    <property type="evidence" value="ECO:0007669"/>
    <property type="project" value="InterPro"/>
</dbReference>
<evidence type="ECO:0000256" key="3">
    <source>
        <dbReference type="ARBA" id="ARBA00022723"/>
    </source>
</evidence>
<dbReference type="InterPro" id="IPR036396">
    <property type="entry name" value="Cyt_P450_sf"/>
</dbReference>
<organism evidence="8 9">
    <name type="scientific">Pseudonocardia sulfidoxydans NBRC 16205</name>
    <dbReference type="NCBI Taxonomy" id="1223511"/>
    <lineage>
        <taxon>Bacteria</taxon>
        <taxon>Bacillati</taxon>
        <taxon>Actinomycetota</taxon>
        <taxon>Actinomycetes</taxon>
        <taxon>Pseudonocardiales</taxon>
        <taxon>Pseudonocardiaceae</taxon>
        <taxon>Pseudonocardia</taxon>
    </lineage>
</organism>
<dbReference type="SUPFAM" id="SSF48264">
    <property type="entry name" value="Cytochrome P450"/>
    <property type="match status" value="1"/>
</dbReference>
<keyword evidence="4 7" id="KW-0560">Oxidoreductase</keyword>
<keyword evidence="5 7" id="KW-0408">Iron</keyword>
<protein>
    <submittedName>
        <fullName evidence="8">Putative cytochrome P450</fullName>
    </submittedName>
</protein>
<dbReference type="PANTHER" id="PTHR46696">
    <property type="entry name" value="P450, PUTATIVE (EUROFUNG)-RELATED"/>
    <property type="match status" value="1"/>
</dbReference>
<evidence type="ECO:0000313" key="9">
    <source>
        <dbReference type="Proteomes" id="UP000321685"/>
    </source>
</evidence>
<gene>
    <name evidence="8" type="ORF">PSU4_07440</name>
</gene>
<evidence type="ECO:0000256" key="1">
    <source>
        <dbReference type="ARBA" id="ARBA00010617"/>
    </source>
</evidence>
<dbReference type="FunFam" id="1.10.630.10:FF:000018">
    <property type="entry name" value="Cytochrome P450 monooxygenase"/>
    <property type="match status" value="1"/>
</dbReference>
<reference evidence="8 9" key="1">
    <citation type="submission" date="2019-07" db="EMBL/GenBank/DDBJ databases">
        <title>Whole genome shotgun sequence of Pseudonocardia sulfidoxydans NBRC 16205.</title>
        <authorList>
            <person name="Hosoyama A."/>
            <person name="Uohara A."/>
            <person name="Ohji S."/>
            <person name="Ichikawa N."/>
        </authorList>
    </citation>
    <scope>NUCLEOTIDE SEQUENCE [LARGE SCALE GENOMIC DNA]</scope>
    <source>
        <strain evidence="8 9">NBRC 16205</strain>
    </source>
</reference>
<dbReference type="AlphaFoldDB" id="A0A511DAF2"/>
<dbReference type="GO" id="GO:0005506">
    <property type="term" value="F:iron ion binding"/>
    <property type="evidence" value="ECO:0007669"/>
    <property type="project" value="InterPro"/>
</dbReference>
<proteinExistence type="inferred from homology"/>
<evidence type="ECO:0000256" key="2">
    <source>
        <dbReference type="ARBA" id="ARBA00022617"/>
    </source>
</evidence>
<dbReference type="PRINTS" id="PR00359">
    <property type="entry name" value="BP450"/>
</dbReference>
<comment type="similarity">
    <text evidence="1 7">Belongs to the cytochrome P450 family.</text>
</comment>
<dbReference type="GO" id="GO:0004497">
    <property type="term" value="F:monooxygenase activity"/>
    <property type="evidence" value="ECO:0007669"/>
    <property type="project" value="UniProtKB-KW"/>
</dbReference>
<dbReference type="RefSeq" id="WP_147102515.1">
    <property type="nucleotide sequence ID" value="NZ_BJVJ01000004.1"/>
</dbReference>
<dbReference type="Proteomes" id="UP000321685">
    <property type="component" value="Unassembled WGS sequence"/>
</dbReference>
<name>A0A511DAF2_9PSEU</name>
<dbReference type="InterPro" id="IPR001128">
    <property type="entry name" value="Cyt_P450"/>
</dbReference>
<dbReference type="PRINTS" id="PR00385">
    <property type="entry name" value="P450"/>
</dbReference>
<dbReference type="InterPro" id="IPR017972">
    <property type="entry name" value="Cyt_P450_CS"/>
</dbReference>
<evidence type="ECO:0000256" key="4">
    <source>
        <dbReference type="ARBA" id="ARBA00023002"/>
    </source>
</evidence>
<dbReference type="PANTHER" id="PTHR46696:SF1">
    <property type="entry name" value="CYTOCHROME P450 YJIB-RELATED"/>
    <property type="match status" value="1"/>
</dbReference>
<comment type="caution">
    <text evidence="8">The sequence shown here is derived from an EMBL/GenBank/DDBJ whole genome shotgun (WGS) entry which is preliminary data.</text>
</comment>
<keyword evidence="2 7" id="KW-0349">Heme</keyword>
<dbReference type="InterPro" id="IPR002397">
    <property type="entry name" value="Cyt_P450_B"/>
</dbReference>